<dbReference type="HOGENOM" id="CLU_035695_0_0_11"/>
<dbReference type="Pfam" id="PF13304">
    <property type="entry name" value="AAA_21"/>
    <property type="match status" value="1"/>
</dbReference>
<dbReference type="GO" id="GO:0016887">
    <property type="term" value="F:ATP hydrolysis activity"/>
    <property type="evidence" value="ECO:0007669"/>
    <property type="project" value="InterPro"/>
</dbReference>
<sequence length="578" mass="63019">MRARAVVRRLTINDGTTVDVPESGVVLIVGPNNTGKSQALRDVIKLMTSSGEPGIVIREAEIEHFGSEDDLIETFASDRAILRTATGADQAHLGVHGVQAISSIRQWWSSPHARHLVGGYFAIHADTESRLEASKPAPSMDLYENSPSHPLHHVYANPELETRLNDISRRAFNSGLILDAWSGGNQWAFRVGNIDPPDSPRPSVAYLDELRKAPLLHQVGDGVRSMLGLLLRFYTGHQNISLIDEPEAFLHPPQARYIARLLADEAATTERSILVGTHSTEIVHGVLESSASATLVRLSRNRTINNAAVLDNDAVRKLWSDPLLRYSNLLDGLFTDAVIVCEADADCKYFAAVRDTFEDEAVESRRPDILFTSCGGKHKMHAAVEALVAASVPVAVICDFDTLNEWATLRRLFVSAGGDPGLIETDWKILNAALTSGDRNPSKMGVKESLDRSFDAIEEPELTRKNIESLRRVLRIENGWDRVKNSGKSAVPAGDPYRACERIIAALADRRIHLVPVGEMEDLVPAVGGHGAAWVAEVLEQGLHNSPDSDGARVLMRAVLDSLDRGDADAVVEEGADA</sequence>
<dbReference type="InterPro" id="IPR003959">
    <property type="entry name" value="ATPase_AAA_core"/>
</dbReference>
<keyword evidence="4" id="KW-1185">Reference proteome</keyword>
<gene>
    <name evidence="3" type="ordered locus">Cfla_0618</name>
</gene>
<reference evidence="3 4" key="1">
    <citation type="journal article" date="2010" name="Stand. Genomic Sci.">
        <title>Complete genome sequence of Cellulomonas flavigena type strain (134).</title>
        <authorList>
            <person name="Abt B."/>
            <person name="Foster B."/>
            <person name="Lapidus A."/>
            <person name="Clum A."/>
            <person name="Sun H."/>
            <person name="Pukall R."/>
            <person name="Lucas S."/>
            <person name="Glavina Del Rio T."/>
            <person name="Nolan M."/>
            <person name="Tice H."/>
            <person name="Cheng J.F."/>
            <person name="Pitluck S."/>
            <person name="Liolios K."/>
            <person name="Ivanova N."/>
            <person name="Mavromatis K."/>
            <person name="Ovchinnikova G."/>
            <person name="Pati A."/>
            <person name="Goodwin L."/>
            <person name="Chen A."/>
            <person name="Palaniappan K."/>
            <person name="Land M."/>
            <person name="Hauser L."/>
            <person name="Chang Y.J."/>
            <person name="Jeffries C.D."/>
            <person name="Rohde M."/>
            <person name="Goker M."/>
            <person name="Woyke T."/>
            <person name="Bristow J."/>
            <person name="Eisen J.A."/>
            <person name="Markowitz V."/>
            <person name="Hugenholtz P."/>
            <person name="Kyrpides N.C."/>
            <person name="Klenk H.P."/>
        </authorList>
    </citation>
    <scope>NUCLEOTIDE SEQUENCE [LARGE SCALE GENOMIC DNA]</scope>
    <source>
        <strain evidence="4">ATCC 482 / DSM 20109 / BCRC 11376 / JCM 18109 / NBRC 3775 / NCIMB 8073 / NRS 134</strain>
    </source>
</reference>
<dbReference type="PANTHER" id="PTHR43581:SF3">
    <property type="entry name" value="AAA+ ATPASE DOMAIN-CONTAINING PROTEIN"/>
    <property type="match status" value="1"/>
</dbReference>
<dbReference type="PANTHER" id="PTHR43581">
    <property type="entry name" value="ATP/GTP PHOSPHATASE"/>
    <property type="match status" value="1"/>
</dbReference>
<dbReference type="Proteomes" id="UP000000849">
    <property type="component" value="Chromosome"/>
</dbReference>
<dbReference type="InterPro" id="IPR034139">
    <property type="entry name" value="TOPRIM_OLD"/>
</dbReference>
<evidence type="ECO:0000313" key="3">
    <source>
        <dbReference type="EMBL" id="ADG73530.1"/>
    </source>
</evidence>
<dbReference type="Pfam" id="PF20469">
    <property type="entry name" value="OLD-like_TOPRIM"/>
    <property type="match status" value="1"/>
</dbReference>
<evidence type="ECO:0000259" key="1">
    <source>
        <dbReference type="Pfam" id="PF13304"/>
    </source>
</evidence>
<dbReference type="EMBL" id="CP001964">
    <property type="protein sequence ID" value="ADG73530.1"/>
    <property type="molecule type" value="Genomic_DNA"/>
</dbReference>
<dbReference type="KEGG" id="cfl:Cfla_0618"/>
<accession>D5UIN1</accession>
<dbReference type="eggNOG" id="COG3593">
    <property type="taxonomic scope" value="Bacteria"/>
</dbReference>
<feature type="domain" description="ATPase AAA-type core" evidence="1">
    <location>
        <begin position="27"/>
        <end position="283"/>
    </location>
</feature>
<dbReference type="InterPro" id="IPR051396">
    <property type="entry name" value="Bact_Antivir_Def_Nuclease"/>
</dbReference>
<feature type="domain" description="OLD protein-like TOPRIM" evidence="2">
    <location>
        <begin position="333"/>
        <end position="401"/>
    </location>
</feature>
<evidence type="ECO:0000313" key="4">
    <source>
        <dbReference type="Proteomes" id="UP000000849"/>
    </source>
</evidence>
<evidence type="ECO:0000259" key="2">
    <source>
        <dbReference type="Pfam" id="PF20469"/>
    </source>
</evidence>
<dbReference type="RefSeq" id="WP_013115864.1">
    <property type="nucleotide sequence ID" value="NC_014151.1"/>
</dbReference>
<dbReference type="InterPro" id="IPR027417">
    <property type="entry name" value="P-loop_NTPase"/>
</dbReference>
<proteinExistence type="predicted"/>
<dbReference type="GO" id="GO:0005524">
    <property type="term" value="F:ATP binding"/>
    <property type="evidence" value="ECO:0007669"/>
    <property type="project" value="InterPro"/>
</dbReference>
<dbReference type="STRING" id="446466.Cfla_0618"/>
<protein>
    <submittedName>
        <fullName evidence="3">Uncharacterized protein</fullName>
    </submittedName>
</protein>
<dbReference type="AlphaFoldDB" id="D5UIN1"/>
<organism evidence="3 4">
    <name type="scientific">Cellulomonas flavigena (strain ATCC 482 / DSM 20109 / BCRC 11376 / JCM 18109 / NBRC 3775 / NCIMB 8073 / NRS 134)</name>
    <dbReference type="NCBI Taxonomy" id="446466"/>
    <lineage>
        <taxon>Bacteria</taxon>
        <taxon>Bacillati</taxon>
        <taxon>Actinomycetota</taxon>
        <taxon>Actinomycetes</taxon>
        <taxon>Micrococcales</taxon>
        <taxon>Cellulomonadaceae</taxon>
        <taxon>Cellulomonas</taxon>
    </lineage>
</organism>
<name>D5UIN1_CELFN</name>
<dbReference type="Gene3D" id="3.40.50.300">
    <property type="entry name" value="P-loop containing nucleotide triphosphate hydrolases"/>
    <property type="match status" value="1"/>
</dbReference>
<dbReference type="SUPFAM" id="SSF52540">
    <property type="entry name" value="P-loop containing nucleoside triphosphate hydrolases"/>
    <property type="match status" value="1"/>
</dbReference>